<dbReference type="Pfam" id="PF02494">
    <property type="entry name" value="HYR"/>
    <property type="match status" value="1"/>
</dbReference>
<dbReference type="EMBL" id="JAIZAY010000004">
    <property type="protein sequence ID" value="KAJ8042870.1"/>
    <property type="molecule type" value="Genomic_DNA"/>
</dbReference>
<evidence type="ECO:0000313" key="5">
    <source>
        <dbReference type="Proteomes" id="UP001152320"/>
    </source>
</evidence>
<evidence type="ECO:0000313" key="4">
    <source>
        <dbReference type="EMBL" id="KAJ8042870.1"/>
    </source>
</evidence>
<protein>
    <submittedName>
        <fullName evidence="4">Sushi, von Willebrand factor type A, EGF and pentraxin domain-containing protein 1</fullName>
    </submittedName>
</protein>
<dbReference type="OrthoDB" id="6121280at2759"/>
<feature type="domain" description="HYR" evidence="3">
    <location>
        <begin position="1"/>
        <end position="70"/>
    </location>
</feature>
<reference evidence="4" key="1">
    <citation type="submission" date="2021-10" db="EMBL/GenBank/DDBJ databases">
        <title>Tropical sea cucumber genome reveals ecological adaptation and Cuvierian tubules defense mechanism.</title>
        <authorList>
            <person name="Chen T."/>
        </authorList>
    </citation>
    <scope>NUCLEOTIDE SEQUENCE</scope>
    <source>
        <strain evidence="4">Nanhai2018</strain>
        <tissue evidence="4">Muscle</tissue>
    </source>
</reference>
<sequence>MRRIKACRGSPTATWVEPTAQDNSGSQVMVTQSHIPGESVFKEGTTTVSYIFSDMYNNTSTCCFDVTVHRNSCQGIPLRKLYFAVYISWGIILIVVAILISIRICFYASTVTTYEEDQNDISLHEVRMT</sequence>
<dbReference type="PANTHER" id="PTHR24273">
    <property type="entry name" value="FI04643P-RELATED"/>
    <property type="match status" value="1"/>
</dbReference>
<keyword evidence="2" id="KW-0812">Transmembrane</keyword>
<dbReference type="PANTHER" id="PTHR24273:SF32">
    <property type="entry name" value="HYALIN"/>
    <property type="match status" value="1"/>
</dbReference>
<feature type="transmembrane region" description="Helical" evidence="2">
    <location>
        <begin position="81"/>
        <end position="102"/>
    </location>
</feature>
<keyword evidence="5" id="KW-1185">Reference proteome</keyword>
<comment type="caution">
    <text evidence="4">The sequence shown here is derived from an EMBL/GenBank/DDBJ whole genome shotgun (WGS) entry which is preliminary data.</text>
</comment>
<accession>A0A9Q1HEC9</accession>
<dbReference type="AlphaFoldDB" id="A0A9Q1HEC9"/>
<keyword evidence="2" id="KW-0472">Membrane</keyword>
<dbReference type="Proteomes" id="UP001152320">
    <property type="component" value="Chromosome 4"/>
</dbReference>
<evidence type="ECO:0000259" key="3">
    <source>
        <dbReference type="PROSITE" id="PS50825"/>
    </source>
</evidence>
<dbReference type="InterPro" id="IPR003410">
    <property type="entry name" value="HYR_dom"/>
</dbReference>
<keyword evidence="2" id="KW-1133">Transmembrane helix</keyword>
<proteinExistence type="predicted"/>
<keyword evidence="1" id="KW-0677">Repeat</keyword>
<organism evidence="4 5">
    <name type="scientific">Holothuria leucospilota</name>
    <name type="common">Black long sea cucumber</name>
    <name type="synonym">Mertensiothuria leucospilota</name>
    <dbReference type="NCBI Taxonomy" id="206669"/>
    <lineage>
        <taxon>Eukaryota</taxon>
        <taxon>Metazoa</taxon>
        <taxon>Echinodermata</taxon>
        <taxon>Eleutherozoa</taxon>
        <taxon>Echinozoa</taxon>
        <taxon>Holothuroidea</taxon>
        <taxon>Aspidochirotacea</taxon>
        <taxon>Aspidochirotida</taxon>
        <taxon>Holothuriidae</taxon>
        <taxon>Holothuria</taxon>
    </lineage>
</organism>
<gene>
    <name evidence="4" type="ORF">HOLleu_09744</name>
</gene>
<dbReference type="PROSITE" id="PS50825">
    <property type="entry name" value="HYR"/>
    <property type="match status" value="1"/>
</dbReference>
<name>A0A9Q1HEC9_HOLLE</name>
<evidence type="ECO:0000256" key="2">
    <source>
        <dbReference type="SAM" id="Phobius"/>
    </source>
</evidence>
<evidence type="ECO:0000256" key="1">
    <source>
        <dbReference type="ARBA" id="ARBA00022737"/>
    </source>
</evidence>